<reference evidence="2 3" key="1">
    <citation type="journal article" date="2015" name="Proc. Natl. Acad. Sci. U.S.A.">
        <title>Expanded metabolic versatility of ubiquitous nitrite-oxidizing bacteria from the genus Nitrospira.</title>
        <authorList>
            <person name="Koch H."/>
            <person name="Lucker S."/>
            <person name="Albertsen M."/>
            <person name="Kitzinger K."/>
            <person name="Herbold C."/>
            <person name="Spieck E."/>
            <person name="Nielsen P.H."/>
            <person name="Wagner M."/>
            <person name="Daims H."/>
        </authorList>
    </citation>
    <scope>NUCLEOTIDE SEQUENCE [LARGE SCALE GENOMIC DNA]</scope>
    <source>
        <strain evidence="2 3">NSP M-1</strain>
    </source>
</reference>
<keyword evidence="3" id="KW-1185">Reference proteome</keyword>
<accession>A0A0K2GFX5</accession>
<evidence type="ECO:0000256" key="1">
    <source>
        <dbReference type="SAM" id="SignalP"/>
    </source>
</evidence>
<proteinExistence type="predicted"/>
<dbReference type="AlphaFoldDB" id="A0A0K2GFX5"/>
<dbReference type="KEGG" id="nmv:NITMOv2_3466"/>
<evidence type="ECO:0000313" key="2">
    <source>
        <dbReference type="EMBL" id="ALA59858.1"/>
    </source>
</evidence>
<dbReference type="Gene3D" id="2.60.120.200">
    <property type="match status" value="1"/>
</dbReference>
<dbReference type="STRING" id="42253.NITMOv2_3466"/>
<dbReference type="PROSITE" id="PS51257">
    <property type="entry name" value="PROKAR_LIPOPROTEIN"/>
    <property type="match status" value="1"/>
</dbReference>
<dbReference type="Proteomes" id="UP000069205">
    <property type="component" value="Chromosome"/>
</dbReference>
<name>A0A0K2GFX5_NITMO</name>
<keyword evidence="1" id="KW-0732">Signal</keyword>
<dbReference type="RefSeq" id="WP_053380803.1">
    <property type="nucleotide sequence ID" value="NZ_CP011801.1"/>
</dbReference>
<organism evidence="2 3">
    <name type="scientific">Nitrospira moscoviensis</name>
    <dbReference type="NCBI Taxonomy" id="42253"/>
    <lineage>
        <taxon>Bacteria</taxon>
        <taxon>Pseudomonadati</taxon>
        <taxon>Nitrospirota</taxon>
        <taxon>Nitrospiria</taxon>
        <taxon>Nitrospirales</taxon>
        <taxon>Nitrospiraceae</taxon>
        <taxon>Nitrospira</taxon>
    </lineage>
</organism>
<evidence type="ECO:0008006" key="4">
    <source>
        <dbReference type="Google" id="ProtNLM"/>
    </source>
</evidence>
<feature type="signal peptide" evidence="1">
    <location>
        <begin position="1"/>
        <end position="22"/>
    </location>
</feature>
<sequence>MANRYLLASIGVSLLSALTGCAGTQLNKTPGMDFQARCAAAAAVRCFGFDSAAETDPHVYPPWGQTVKRAVVVSDVKASGTGSLRFEIPSRSGSDSSGSFWLNVADDLSVQFGEHEEFYVQWRQRFSKDFLAASYQGGGGWKQIIIGEGDRPGSTANSCTQLELVVNNPYHLGYPAMYHSCGAKDGQFDGLFASDSVRYAPDEWMTFQIHVKIGTWYKNDGVYRQDSTVQLWVAREGRPSKLVVNHSPEPAVLFGLTIPGTGSGYDLANTNPEAKYGKIWLLPYNTYKDPAEDHPPGYTWYDDLIIARTKIPDPS</sequence>
<feature type="chain" id="PRO_5005477010" description="Polysaccharide lyase-like protein" evidence="1">
    <location>
        <begin position="23"/>
        <end position="315"/>
    </location>
</feature>
<dbReference type="EMBL" id="CP011801">
    <property type="protein sequence ID" value="ALA59858.1"/>
    <property type="molecule type" value="Genomic_DNA"/>
</dbReference>
<evidence type="ECO:0000313" key="3">
    <source>
        <dbReference type="Proteomes" id="UP000069205"/>
    </source>
</evidence>
<protein>
    <recommendedName>
        <fullName evidence="4">Polysaccharide lyase-like protein</fullName>
    </recommendedName>
</protein>
<gene>
    <name evidence="2" type="ORF">NITMOv2_3466</name>
</gene>
<dbReference type="PATRIC" id="fig|42253.5.peg.3419"/>
<dbReference type="OrthoDB" id="9842109at2"/>